<dbReference type="InterPro" id="IPR037123">
    <property type="entry name" value="PRibGlycinamide_synth_C_sf"/>
</dbReference>
<evidence type="ECO:0000256" key="6">
    <source>
        <dbReference type="ARBA" id="ARBA00022755"/>
    </source>
</evidence>
<evidence type="ECO:0000256" key="2">
    <source>
        <dbReference type="ARBA" id="ARBA00013255"/>
    </source>
</evidence>
<evidence type="ECO:0000256" key="9">
    <source>
        <dbReference type="ARBA" id="ARBA00038345"/>
    </source>
</evidence>
<dbReference type="EMBL" id="UINC01002676">
    <property type="protein sequence ID" value="SUZ99169.1"/>
    <property type="molecule type" value="Genomic_DNA"/>
</dbReference>
<evidence type="ECO:0000313" key="13">
    <source>
        <dbReference type="EMBL" id="SUZ99169.1"/>
    </source>
</evidence>
<evidence type="ECO:0000256" key="10">
    <source>
        <dbReference type="ARBA" id="ARBA00042242"/>
    </source>
</evidence>
<dbReference type="Pfam" id="PF01071">
    <property type="entry name" value="GARS_A"/>
    <property type="match status" value="1"/>
</dbReference>
<dbReference type="SMART" id="SM01210">
    <property type="entry name" value="GARS_C"/>
    <property type="match status" value="1"/>
</dbReference>
<evidence type="ECO:0000256" key="5">
    <source>
        <dbReference type="ARBA" id="ARBA00022741"/>
    </source>
</evidence>
<comment type="similarity">
    <text evidence="9">Belongs to the GARS family.</text>
</comment>
<dbReference type="SUPFAM" id="SSF56059">
    <property type="entry name" value="Glutathione synthetase ATP-binding domain-like"/>
    <property type="match status" value="1"/>
</dbReference>
<dbReference type="PROSITE" id="PS00184">
    <property type="entry name" value="GARS"/>
    <property type="match status" value="1"/>
</dbReference>
<organism evidence="13">
    <name type="scientific">marine metagenome</name>
    <dbReference type="NCBI Taxonomy" id="408172"/>
    <lineage>
        <taxon>unclassified sequences</taxon>
        <taxon>metagenomes</taxon>
        <taxon>ecological metagenomes</taxon>
    </lineage>
</organism>
<keyword evidence="4" id="KW-0479">Metal-binding</keyword>
<keyword evidence="5" id="KW-0547">Nucleotide-binding</keyword>
<dbReference type="PROSITE" id="PS50975">
    <property type="entry name" value="ATP_GRASP"/>
    <property type="match status" value="1"/>
</dbReference>
<dbReference type="Pfam" id="PF02844">
    <property type="entry name" value="GARS_N"/>
    <property type="match status" value="1"/>
</dbReference>
<dbReference type="Gene3D" id="3.30.470.20">
    <property type="entry name" value="ATP-grasp fold, B domain"/>
    <property type="match status" value="1"/>
</dbReference>
<dbReference type="GO" id="GO:0006189">
    <property type="term" value="P:'de novo' IMP biosynthetic process"/>
    <property type="evidence" value="ECO:0007669"/>
    <property type="project" value="UniProtKB-UniPathway"/>
</dbReference>
<keyword evidence="3" id="KW-0436">Ligase</keyword>
<keyword evidence="6" id="KW-0658">Purine biosynthesis</keyword>
<dbReference type="InterPro" id="IPR011761">
    <property type="entry name" value="ATP-grasp"/>
</dbReference>
<evidence type="ECO:0000256" key="8">
    <source>
        <dbReference type="ARBA" id="ARBA00023211"/>
    </source>
</evidence>
<dbReference type="AlphaFoldDB" id="A0A381S6S3"/>
<dbReference type="InterPro" id="IPR020562">
    <property type="entry name" value="PRibGlycinamide_synth_N"/>
</dbReference>
<proteinExistence type="inferred from homology"/>
<dbReference type="InterPro" id="IPR020561">
    <property type="entry name" value="PRibGlycinamid_synth_ATP-grasp"/>
</dbReference>
<evidence type="ECO:0000259" key="12">
    <source>
        <dbReference type="PROSITE" id="PS50975"/>
    </source>
</evidence>
<protein>
    <recommendedName>
        <fullName evidence="2">phosphoribosylamine--glycine ligase</fullName>
        <ecNumber evidence="2">6.3.4.13</ecNumber>
    </recommendedName>
    <alternativeName>
        <fullName evidence="10">Glycinamide ribonucleotide synthetase</fullName>
    </alternativeName>
    <alternativeName>
        <fullName evidence="11">Phosphoribosylglycinamide synthetase</fullName>
    </alternativeName>
</protein>
<dbReference type="NCBIfam" id="TIGR00877">
    <property type="entry name" value="purD"/>
    <property type="match status" value="1"/>
</dbReference>
<dbReference type="InterPro" id="IPR000115">
    <property type="entry name" value="PRibGlycinamide_synth"/>
</dbReference>
<evidence type="ECO:0000256" key="4">
    <source>
        <dbReference type="ARBA" id="ARBA00022723"/>
    </source>
</evidence>
<dbReference type="HAMAP" id="MF_00138">
    <property type="entry name" value="GARS"/>
    <property type="match status" value="1"/>
</dbReference>
<gene>
    <name evidence="13" type="ORF">METZ01_LOCUS52023</name>
</gene>
<evidence type="ECO:0000256" key="1">
    <source>
        <dbReference type="ARBA" id="ARBA00005174"/>
    </source>
</evidence>
<dbReference type="GO" id="GO:0009113">
    <property type="term" value="P:purine nucleobase biosynthetic process"/>
    <property type="evidence" value="ECO:0007669"/>
    <property type="project" value="InterPro"/>
</dbReference>
<dbReference type="InterPro" id="IPR016185">
    <property type="entry name" value="PreATP-grasp_dom_sf"/>
</dbReference>
<dbReference type="FunFam" id="3.30.470.20:FF:000018">
    <property type="entry name" value="Trifunctional purine biosynthetic protein adenosine-3"/>
    <property type="match status" value="1"/>
</dbReference>
<dbReference type="GO" id="GO:0004637">
    <property type="term" value="F:phosphoribosylamine-glycine ligase activity"/>
    <property type="evidence" value="ECO:0007669"/>
    <property type="project" value="UniProtKB-EC"/>
</dbReference>
<dbReference type="EC" id="6.3.4.13" evidence="2"/>
<dbReference type="Gene3D" id="3.90.600.10">
    <property type="entry name" value="Phosphoribosylglycinamide synthetase, C-terminal domain"/>
    <property type="match status" value="1"/>
</dbReference>
<dbReference type="InterPro" id="IPR011054">
    <property type="entry name" value="Rudment_hybrid_motif"/>
</dbReference>
<dbReference type="PANTHER" id="PTHR43472:SF1">
    <property type="entry name" value="PHOSPHORIBOSYLAMINE--GLYCINE LIGASE, CHLOROPLASTIC"/>
    <property type="match status" value="1"/>
</dbReference>
<dbReference type="InterPro" id="IPR020559">
    <property type="entry name" value="PRibGlycinamide_synth_CS"/>
</dbReference>
<evidence type="ECO:0000256" key="11">
    <source>
        <dbReference type="ARBA" id="ARBA00042864"/>
    </source>
</evidence>
<dbReference type="Pfam" id="PF02843">
    <property type="entry name" value="GARS_C"/>
    <property type="match status" value="1"/>
</dbReference>
<keyword evidence="8" id="KW-0464">Manganese</keyword>
<sequence>MKVLLVGGGGREHALAWKIDQSPLLEELFIAPGNAGTASVGTNLSIQDGDINGLSEYAISNNIDLTIVGPEGPLAAGLVDKFGAVGLKAFGPNRRAAQLEWSKSFAKSFMKDNDIPTSDSLTVNTREEAIRAADAFGLPVVLKADGLAAGKGVYVCESSKEVRTAIDDIVVKRIFGKSGDSVVVEEYLTGPELSVFAFSDGKTISPLVAACDYKRIGNYDQGPNTGGMGAYSPAPFWNASLERRIGKEVVEKVVLGMQRIRNEYTGVLFVGLMMTESGPKVLEFNCRLGDPETQTVMPLLEADILEMSMACIDGNLESVEVKWSDESCVTVVLASEGYPAEYDTGFPITGLENVSDESTVFHAGTIRSADGTFNTSGGRVLSVSSKGRNLNEARSNTYENVNKIEFNNSYFRDDIALGI</sequence>
<dbReference type="SUPFAM" id="SSF51246">
    <property type="entry name" value="Rudiment single hybrid motif"/>
    <property type="match status" value="1"/>
</dbReference>
<dbReference type="Gene3D" id="3.30.1490.20">
    <property type="entry name" value="ATP-grasp fold, A domain"/>
    <property type="match status" value="1"/>
</dbReference>
<dbReference type="InterPro" id="IPR020560">
    <property type="entry name" value="PRibGlycinamide_synth_C-dom"/>
</dbReference>
<dbReference type="InterPro" id="IPR013815">
    <property type="entry name" value="ATP_grasp_subdomain_1"/>
</dbReference>
<dbReference type="UniPathway" id="UPA00074">
    <property type="reaction ID" value="UER00125"/>
</dbReference>
<evidence type="ECO:0000256" key="3">
    <source>
        <dbReference type="ARBA" id="ARBA00022598"/>
    </source>
</evidence>
<evidence type="ECO:0000256" key="7">
    <source>
        <dbReference type="ARBA" id="ARBA00022840"/>
    </source>
</evidence>
<feature type="domain" description="ATP-grasp" evidence="12">
    <location>
        <begin position="107"/>
        <end position="313"/>
    </location>
</feature>
<reference evidence="13" key="1">
    <citation type="submission" date="2018-05" db="EMBL/GenBank/DDBJ databases">
        <authorList>
            <person name="Lanie J.A."/>
            <person name="Ng W.-L."/>
            <person name="Kazmierczak K.M."/>
            <person name="Andrzejewski T.M."/>
            <person name="Davidsen T.M."/>
            <person name="Wayne K.J."/>
            <person name="Tettelin H."/>
            <person name="Glass J.I."/>
            <person name="Rusch D."/>
            <person name="Podicherti R."/>
            <person name="Tsui H.-C.T."/>
            <person name="Winkler M.E."/>
        </authorList>
    </citation>
    <scope>NUCLEOTIDE SEQUENCE</scope>
</reference>
<dbReference type="SUPFAM" id="SSF52440">
    <property type="entry name" value="PreATP-grasp domain"/>
    <property type="match status" value="1"/>
</dbReference>
<dbReference type="GO" id="GO:0046872">
    <property type="term" value="F:metal ion binding"/>
    <property type="evidence" value="ECO:0007669"/>
    <property type="project" value="UniProtKB-KW"/>
</dbReference>
<dbReference type="PANTHER" id="PTHR43472">
    <property type="entry name" value="PHOSPHORIBOSYLAMINE--GLYCINE LIGASE"/>
    <property type="match status" value="1"/>
</dbReference>
<comment type="pathway">
    <text evidence="1">Purine metabolism; IMP biosynthesis via de novo pathway; N(1)-(5-phospho-D-ribosyl)glycinamide from 5-phospho-alpha-D-ribose 1-diphosphate: step 2/2.</text>
</comment>
<keyword evidence="7" id="KW-0067">ATP-binding</keyword>
<accession>A0A381S6S3</accession>
<dbReference type="Gene3D" id="3.40.50.20">
    <property type="match status" value="1"/>
</dbReference>
<name>A0A381S6S3_9ZZZZ</name>
<dbReference type="GO" id="GO:0005524">
    <property type="term" value="F:ATP binding"/>
    <property type="evidence" value="ECO:0007669"/>
    <property type="project" value="UniProtKB-KW"/>
</dbReference>
<dbReference type="SMART" id="SM01209">
    <property type="entry name" value="GARS_A"/>
    <property type="match status" value="1"/>
</dbReference>